<dbReference type="AlphaFoldDB" id="A0A653FB25"/>
<dbReference type="Pfam" id="PF18879">
    <property type="entry name" value="EspA_EspE"/>
    <property type="match status" value="1"/>
</dbReference>
<reference evidence="2" key="1">
    <citation type="submission" date="2019-05" db="EMBL/GenBank/DDBJ databases">
        <authorList>
            <person name="Naeem R."/>
            <person name="Antony C."/>
            <person name="Guan Q."/>
        </authorList>
    </citation>
    <scope>NUCLEOTIDE SEQUENCE</scope>
    <source>
        <strain evidence="2">1</strain>
    </source>
</reference>
<feature type="compositionally biased region" description="Basic and acidic residues" evidence="1">
    <location>
        <begin position="276"/>
        <end position="287"/>
    </location>
</feature>
<dbReference type="KEGG" id="msn:LI99_31875"/>
<feature type="region of interest" description="Disordered" evidence="1">
    <location>
        <begin position="258"/>
        <end position="353"/>
    </location>
</feature>
<feature type="compositionally biased region" description="Low complexity" evidence="1">
    <location>
        <begin position="304"/>
        <end position="313"/>
    </location>
</feature>
<dbReference type="InterPro" id="IPR043796">
    <property type="entry name" value="ESX-1_EspA/EspE-like"/>
</dbReference>
<protein>
    <submittedName>
        <fullName evidence="2">Uncharacterized protein</fullName>
    </submittedName>
</protein>
<dbReference type="RefSeq" id="WP_011731287.1">
    <property type="nucleotide sequence ID" value="NZ_CP009495.1"/>
</dbReference>
<sequence length="353" mass="36665">MGFLDDVGRIADKIGLPNPADVVNGAVNGVNDARAFVGDVVEGDFHGALTNGRKLIGDAQDVIGGLGSLGVFPNVATGPIMDAVLKLADSRILAAAQMAIAAMKATTGNGNPEDGGGFRGSAEKLANAVNTLIDAEPHFDRWDGTASQVYNAVNASHRRLTSDTQAADSNIAAVLKIEAEQIIRTRGRLDEISQFLYDYGLATAVANYSGPGKAAQLIADMTVAGLAVQSANVTMAILTKNVIENAARVKKHAGTYTDVQDDTSGEVNACDPFAIPKDDLPRGDDSTKLPTPNGNGTVDPPSRTLPETPFTMPEPEEPIQYGPPATPQPAPLPPVPAAPSSENLDTPQAVPAR</sequence>
<dbReference type="OMA" id="QSANVTM"/>
<dbReference type="KEGG" id="msh:LI98_31880"/>
<dbReference type="EMBL" id="LR589627">
    <property type="protein sequence ID" value="VTP06246.1"/>
    <property type="molecule type" value="Genomic_DNA"/>
</dbReference>
<feature type="compositionally biased region" description="Pro residues" evidence="1">
    <location>
        <begin position="324"/>
        <end position="337"/>
    </location>
</feature>
<evidence type="ECO:0000256" key="1">
    <source>
        <dbReference type="SAM" id="MobiDB-lite"/>
    </source>
</evidence>
<name>A0A653FB25_MYCSM</name>
<gene>
    <name evidence="2" type="ORF">BIN_B_00556</name>
</gene>
<accession>A0A653FB25</accession>
<evidence type="ECO:0000313" key="2">
    <source>
        <dbReference type="EMBL" id="VTP06246.1"/>
    </source>
</evidence>
<proteinExistence type="predicted"/>
<organism evidence="2">
    <name type="scientific">Mycolicibacterium smegmatis</name>
    <name type="common">Mycobacterium smegmatis</name>
    <dbReference type="NCBI Taxonomy" id="1772"/>
    <lineage>
        <taxon>Bacteria</taxon>
        <taxon>Bacillati</taxon>
        <taxon>Actinomycetota</taxon>
        <taxon>Actinomycetes</taxon>
        <taxon>Mycobacteriales</taxon>
        <taxon>Mycobacteriaceae</taxon>
        <taxon>Mycolicibacterium</taxon>
    </lineage>
</organism>